<reference evidence="2" key="2">
    <citation type="submission" date="2023-05" db="EMBL/GenBank/DDBJ databases">
        <authorList>
            <consortium name="Lawrence Berkeley National Laboratory"/>
            <person name="Steindorff A."/>
            <person name="Hensen N."/>
            <person name="Bonometti L."/>
            <person name="Westerberg I."/>
            <person name="Brannstrom I.O."/>
            <person name="Guillou S."/>
            <person name="Cros-Aarteil S."/>
            <person name="Calhoun S."/>
            <person name="Haridas S."/>
            <person name="Kuo A."/>
            <person name="Mondo S."/>
            <person name="Pangilinan J."/>
            <person name="Riley R."/>
            <person name="Labutti K."/>
            <person name="Andreopoulos B."/>
            <person name="Lipzen A."/>
            <person name="Chen C."/>
            <person name="Yanf M."/>
            <person name="Daum C."/>
            <person name="Ng V."/>
            <person name="Clum A."/>
            <person name="Ohm R."/>
            <person name="Martin F."/>
            <person name="Silar P."/>
            <person name="Natvig D."/>
            <person name="Lalanne C."/>
            <person name="Gautier V."/>
            <person name="Ament-Velasquez S.L."/>
            <person name="Kruys A."/>
            <person name="Hutchinson M.I."/>
            <person name="Powell A.J."/>
            <person name="Barry K."/>
            <person name="Miller A.N."/>
            <person name="Grigoriev I.V."/>
            <person name="Debuchy R."/>
            <person name="Gladieux P."/>
            <person name="Thoren M.H."/>
            <person name="Johannesson H."/>
        </authorList>
    </citation>
    <scope>NUCLEOTIDE SEQUENCE</scope>
    <source>
        <strain evidence="2">CBS 892.96</strain>
    </source>
</reference>
<dbReference type="SUPFAM" id="SSF53335">
    <property type="entry name" value="S-adenosyl-L-methionine-dependent methyltransferases"/>
    <property type="match status" value="1"/>
</dbReference>
<dbReference type="InterPro" id="IPR029063">
    <property type="entry name" value="SAM-dependent_MTases_sf"/>
</dbReference>
<dbReference type="AlphaFoldDB" id="A0AAN6WC18"/>
<comment type="caution">
    <text evidence="2">The sequence shown here is derived from an EMBL/GenBank/DDBJ whole genome shotgun (WGS) entry which is preliminary data.</text>
</comment>
<dbReference type="Proteomes" id="UP001302321">
    <property type="component" value="Unassembled WGS sequence"/>
</dbReference>
<feature type="region of interest" description="Disordered" evidence="1">
    <location>
        <begin position="88"/>
        <end position="107"/>
    </location>
</feature>
<dbReference type="EMBL" id="MU866128">
    <property type="protein sequence ID" value="KAK4178873.1"/>
    <property type="molecule type" value="Genomic_DNA"/>
</dbReference>
<dbReference type="PANTHER" id="PTHR39290:SF6">
    <property type="entry name" value="S-ADENOSYL-L-METHIONINE-DEPENDENT METHYLTRANSFERASES SUPERFAMILY PROTEIN"/>
    <property type="match status" value="1"/>
</dbReference>
<organism evidence="2 3">
    <name type="scientific">Triangularia setosa</name>
    <dbReference type="NCBI Taxonomy" id="2587417"/>
    <lineage>
        <taxon>Eukaryota</taxon>
        <taxon>Fungi</taxon>
        <taxon>Dikarya</taxon>
        <taxon>Ascomycota</taxon>
        <taxon>Pezizomycotina</taxon>
        <taxon>Sordariomycetes</taxon>
        <taxon>Sordariomycetidae</taxon>
        <taxon>Sordariales</taxon>
        <taxon>Podosporaceae</taxon>
        <taxon>Triangularia</taxon>
    </lineage>
</organism>
<dbReference type="PANTHER" id="PTHR39290">
    <property type="entry name" value="C3H1-TYPE DOMAIN-CONTAINING PROTEIN-RELATED"/>
    <property type="match status" value="1"/>
</dbReference>
<feature type="region of interest" description="Disordered" evidence="1">
    <location>
        <begin position="238"/>
        <end position="280"/>
    </location>
</feature>
<sequence length="437" mass="47447">MPSKISKLFVYCVGNPSFDPEKAVADHDTHEAAVKLLNEKNDFEGAIRLWFGLPEAGKDDYVYHAVASVTLPQVQRAVAMGRENGLHGWYDGQNKTEGDASRPPPLPSTSDIQSYTSLFSPSSSSSPTSSLKSFVSNAKKDSIRALVSSNLLSKRCLHPSFSGLLQIPKVKNLATIPLNPYLDFWVWSCSNLEWCGPVGEQGLKSHHVLPVLMHHFGCVVPSHEALGIIKKLAEGAGRGTTGKEDGNGVVDGSPGNGTAAGKKPKSKKAKREKPPPPMKVLDVGSGNGYWSFMLRQYGLETIAVDNMQSEWRVNWVPDTNLTTGTSYLKSSLPASQHKNHILLLVYPITGSDGTGSFTRELMDVYKGDVVVVAGTQNGNGYTSFGKGKGTMDEYMMGKKQGSEWEKIAQVPLPSFAGRDEGLSVYVRRDKTGRDGEK</sequence>
<evidence type="ECO:0000313" key="3">
    <source>
        <dbReference type="Proteomes" id="UP001302321"/>
    </source>
</evidence>
<gene>
    <name evidence="2" type="ORF">QBC36DRAFT_323708</name>
</gene>
<feature type="compositionally biased region" description="Basic residues" evidence="1">
    <location>
        <begin position="262"/>
        <end position="271"/>
    </location>
</feature>
<evidence type="ECO:0000313" key="2">
    <source>
        <dbReference type="EMBL" id="KAK4178873.1"/>
    </source>
</evidence>
<accession>A0AAN6WC18</accession>
<protein>
    <submittedName>
        <fullName evidence="2">Uncharacterized protein</fullName>
    </submittedName>
</protein>
<reference evidence="2" key="1">
    <citation type="journal article" date="2023" name="Mol. Phylogenet. Evol.">
        <title>Genome-scale phylogeny and comparative genomics of the fungal order Sordariales.</title>
        <authorList>
            <person name="Hensen N."/>
            <person name="Bonometti L."/>
            <person name="Westerberg I."/>
            <person name="Brannstrom I.O."/>
            <person name="Guillou S."/>
            <person name="Cros-Aarteil S."/>
            <person name="Calhoun S."/>
            <person name="Haridas S."/>
            <person name="Kuo A."/>
            <person name="Mondo S."/>
            <person name="Pangilinan J."/>
            <person name="Riley R."/>
            <person name="LaButti K."/>
            <person name="Andreopoulos B."/>
            <person name="Lipzen A."/>
            <person name="Chen C."/>
            <person name="Yan M."/>
            <person name="Daum C."/>
            <person name="Ng V."/>
            <person name="Clum A."/>
            <person name="Steindorff A."/>
            <person name="Ohm R.A."/>
            <person name="Martin F."/>
            <person name="Silar P."/>
            <person name="Natvig D.O."/>
            <person name="Lalanne C."/>
            <person name="Gautier V."/>
            <person name="Ament-Velasquez S.L."/>
            <person name="Kruys A."/>
            <person name="Hutchinson M.I."/>
            <person name="Powell A.J."/>
            <person name="Barry K."/>
            <person name="Miller A.N."/>
            <person name="Grigoriev I.V."/>
            <person name="Debuchy R."/>
            <person name="Gladieux P."/>
            <person name="Hiltunen Thoren M."/>
            <person name="Johannesson H."/>
        </authorList>
    </citation>
    <scope>NUCLEOTIDE SEQUENCE</scope>
    <source>
        <strain evidence="2">CBS 892.96</strain>
    </source>
</reference>
<keyword evidence="3" id="KW-1185">Reference proteome</keyword>
<dbReference type="Gene3D" id="3.40.50.150">
    <property type="entry name" value="Vaccinia Virus protein VP39"/>
    <property type="match status" value="1"/>
</dbReference>
<proteinExistence type="predicted"/>
<evidence type="ECO:0000256" key="1">
    <source>
        <dbReference type="SAM" id="MobiDB-lite"/>
    </source>
</evidence>
<name>A0AAN6WC18_9PEZI</name>